<dbReference type="AlphaFoldDB" id="A0A3M6UFU1"/>
<keyword evidence="2" id="KW-1185">Reference proteome</keyword>
<evidence type="ECO:0000313" key="1">
    <source>
        <dbReference type="EMBL" id="RMX52541.1"/>
    </source>
</evidence>
<comment type="caution">
    <text evidence="1">The sequence shown here is derived from an EMBL/GenBank/DDBJ whole genome shotgun (WGS) entry which is preliminary data.</text>
</comment>
<reference evidence="1 2" key="1">
    <citation type="journal article" date="2018" name="Sci. Rep.">
        <title>Comparative analysis of the Pocillopora damicornis genome highlights role of immune system in coral evolution.</title>
        <authorList>
            <person name="Cunning R."/>
            <person name="Bay R.A."/>
            <person name="Gillette P."/>
            <person name="Baker A.C."/>
            <person name="Traylor-Knowles N."/>
        </authorList>
    </citation>
    <scope>NUCLEOTIDE SEQUENCE [LARGE SCALE GENOMIC DNA]</scope>
    <source>
        <strain evidence="1">RSMAS</strain>
        <tissue evidence="1">Whole animal</tissue>
    </source>
</reference>
<accession>A0A3M6UFU1</accession>
<protein>
    <submittedName>
        <fullName evidence="1">Uncharacterized protein</fullName>
    </submittedName>
</protein>
<organism evidence="1 2">
    <name type="scientific">Pocillopora damicornis</name>
    <name type="common">Cauliflower coral</name>
    <name type="synonym">Millepora damicornis</name>
    <dbReference type="NCBI Taxonomy" id="46731"/>
    <lineage>
        <taxon>Eukaryota</taxon>
        <taxon>Metazoa</taxon>
        <taxon>Cnidaria</taxon>
        <taxon>Anthozoa</taxon>
        <taxon>Hexacorallia</taxon>
        <taxon>Scleractinia</taxon>
        <taxon>Astrocoeniina</taxon>
        <taxon>Pocilloporidae</taxon>
        <taxon>Pocillopora</taxon>
    </lineage>
</organism>
<name>A0A3M6UFU1_POCDA</name>
<evidence type="ECO:0000313" key="2">
    <source>
        <dbReference type="Proteomes" id="UP000275408"/>
    </source>
</evidence>
<dbReference type="SUPFAM" id="SSF54495">
    <property type="entry name" value="UBC-like"/>
    <property type="match status" value="1"/>
</dbReference>
<gene>
    <name evidence="1" type="ORF">pdam_00020801</name>
</gene>
<dbReference type="EMBL" id="RCHS01001614">
    <property type="protein sequence ID" value="RMX52541.1"/>
    <property type="molecule type" value="Genomic_DNA"/>
</dbReference>
<dbReference type="InterPro" id="IPR016135">
    <property type="entry name" value="UBQ-conjugating_enzyme/RWD"/>
</dbReference>
<sequence>MSWSKQQQTRLGFEKDIIDGKLNNVTWINPRSAGNTRVEWRVNTNNGNKYTLRVYVPEEFPNECPVLVVSSPSSVLRKKDGSLLQEASGKDHVYGIYDGLTEICHFRKGSWSSENTIYQVLMKGRIWLEAYEIHRQTGEYLEKYLAHMN</sequence>
<dbReference type="OrthoDB" id="5946384at2759"/>
<dbReference type="Proteomes" id="UP000275408">
    <property type="component" value="Unassembled WGS sequence"/>
</dbReference>
<proteinExistence type="predicted"/>